<evidence type="ECO:0000313" key="2">
    <source>
        <dbReference type="Proteomes" id="UP000237347"/>
    </source>
</evidence>
<proteinExistence type="predicted"/>
<organism evidence="1 2">
    <name type="scientific">Quercus suber</name>
    <name type="common">Cork oak</name>
    <dbReference type="NCBI Taxonomy" id="58331"/>
    <lineage>
        <taxon>Eukaryota</taxon>
        <taxon>Viridiplantae</taxon>
        <taxon>Streptophyta</taxon>
        <taxon>Embryophyta</taxon>
        <taxon>Tracheophyta</taxon>
        <taxon>Spermatophyta</taxon>
        <taxon>Magnoliopsida</taxon>
        <taxon>eudicotyledons</taxon>
        <taxon>Gunneridae</taxon>
        <taxon>Pentapetalae</taxon>
        <taxon>rosids</taxon>
        <taxon>fabids</taxon>
        <taxon>Fagales</taxon>
        <taxon>Fagaceae</taxon>
        <taxon>Quercus</taxon>
    </lineage>
</organism>
<comment type="caution">
    <text evidence="1">The sequence shown here is derived from an EMBL/GenBank/DDBJ whole genome shotgun (WGS) entry which is preliminary data.</text>
</comment>
<accession>A0AAW0JMJ2</accession>
<protein>
    <submittedName>
        <fullName evidence="1">Uncharacterized protein</fullName>
    </submittedName>
</protein>
<gene>
    <name evidence="1" type="ORF">CFP56_030874</name>
</gene>
<name>A0AAW0JMJ2_QUESU</name>
<reference evidence="1 2" key="1">
    <citation type="journal article" date="2018" name="Sci. Data">
        <title>The draft genome sequence of cork oak.</title>
        <authorList>
            <person name="Ramos A.M."/>
            <person name="Usie A."/>
            <person name="Barbosa P."/>
            <person name="Barros P.M."/>
            <person name="Capote T."/>
            <person name="Chaves I."/>
            <person name="Simoes F."/>
            <person name="Abreu I."/>
            <person name="Carrasquinho I."/>
            <person name="Faro C."/>
            <person name="Guimaraes J.B."/>
            <person name="Mendonca D."/>
            <person name="Nobrega F."/>
            <person name="Rodrigues L."/>
            <person name="Saibo N.J.M."/>
            <person name="Varela M.C."/>
            <person name="Egas C."/>
            <person name="Matos J."/>
            <person name="Miguel C.M."/>
            <person name="Oliveira M.M."/>
            <person name="Ricardo C.P."/>
            <person name="Goncalves S."/>
        </authorList>
    </citation>
    <scope>NUCLEOTIDE SEQUENCE [LARGE SCALE GENOMIC DNA]</scope>
    <source>
        <strain evidence="2">cv. HL8</strain>
    </source>
</reference>
<dbReference type="EMBL" id="PKMF04000516">
    <property type="protein sequence ID" value="KAK7827697.1"/>
    <property type="molecule type" value="Genomic_DNA"/>
</dbReference>
<dbReference type="Proteomes" id="UP000237347">
    <property type="component" value="Unassembled WGS sequence"/>
</dbReference>
<evidence type="ECO:0000313" key="1">
    <source>
        <dbReference type="EMBL" id="KAK7827697.1"/>
    </source>
</evidence>
<keyword evidence="2" id="KW-1185">Reference proteome</keyword>
<dbReference type="AlphaFoldDB" id="A0AAW0JMJ2"/>
<sequence>MAGNLMAKLSLPALSPPKTSLLTPFSAVAPPRSVAASRLQILLTLETIYEEEEEDNENQNCVETCKLASSSSSSSSPPTFLSALSSMCFLEVQKPLSGYCHNCQYCA</sequence>